<keyword evidence="2" id="KW-1185">Reference proteome</keyword>
<sequence length="225" mass="25841">MAPHRTNKRLPKFFKFFIPRLSSASLKIPDAWVQHLNALPKNVVLQNRIGKIWHMKMEYADNRVYFANGWQQFVKDNSLVFGDFLVFQYNGDNGFNVKIFGKSGCEKNETGPYVGIDIEEEEEVEEHEITDVGTDFDDDHGSDSEYNVEEEQEEEEEEEAPEGTATLKQRGKRICENDGEGSNKSVGVKARTSQELDNILPREELFLLVLHLPFPPPPLQLYVHP</sequence>
<comment type="caution">
    <text evidence="1">The sequence shown here is derived from an EMBL/GenBank/DDBJ whole genome shotgun (WGS) entry which is preliminary data.</text>
</comment>
<accession>A0ACC0Y442</accession>
<dbReference type="EMBL" id="CM047744">
    <property type="protein sequence ID" value="KAJ0028875.1"/>
    <property type="molecule type" value="Genomic_DNA"/>
</dbReference>
<dbReference type="Proteomes" id="UP001163603">
    <property type="component" value="Chromosome 9"/>
</dbReference>
<evidence type="ECO:0000313" key="2">
    <source>
        <dbReference type="Proteomes" id="UP001163603"/>
    </source>
</evidence>
<protein>
    <submittedName>
        <fullName evidence="1">Uncharacterized protein</fullName>
    </submittedName>
</protein>
<proteinExistence type="predicted"/>
<organism evidence="1 2">
    <name type="scientific">Pistacia integerrima</name>
    <dbReference type="NCBI Taxonomy" id="434235"/>
    <lineage>
        <taxon>Eukaryota</taxon>
        <taxon>Viridiplantae</taxon>
        <taxon>Streptophyta</taxon>
        <taxon>Embryophyta</taxon>
        <taxon>Tracheophyta</taxon>
        <taxon>Spermatophyta</taxon>
        <taxon>Magnoliopsida</taxon>
        <taxon>eudicotyledons</taxon>
        <taxon>Gunneridae</taxon>
        <taxon>Pentapetalae</taxon>
        <taxon>rosids</taxon>
        <taxon>malvids</taxon>
        <taxon>Sapindales</taxon>
        <taxon>Anacardiaceae</taxon>
        <taxon>Pistacia</taxon>
    </lineage>
</organism>
<name>A0ACC0Y442_9ROSI</name>
<gene>
    <name evidence="1" type="ORF">Pint_36434</name>
</gene>
<evidence type="ECO:0000313" key="1">
    <source>
        <dbReference type="EMBL" id="KAJ0028875.1"/>
    </source>
</evidence>
<reference evidence="2" key="1">
    <citation type="journal article" date="2023" name="G3 (Bethesda)">
        <title>Genome assembly and association tests identify interacting loci associated with vigor, precocity, and sex in interspecific pistachio rootstocks.</title>
        <authorList>
            <person name="Palmer W."/>
            <person name="Jacygrad E."/>
            <person name="Sagayaradj S."/>
            <person name="Cavanaugh K."/>
            <person name="Han R."/>
            <person name="Bertier L."/>
            <person name="Beede B."/>
            <person name="Kafkas S."/>
            <person name="Golino D."/>
            <person name="Preece J."/>
            <person name="Michelmore R."/>
        </authorList>
    </citation>
    <scope>NUCLEOTIDE SEQUENCE [LARGE SCALE GENOMIC DNA]</scope>
</reference>